<proteinExistence type="predicted"/>
<keyword evidence="1" id="KW-0472">Membrane</keyword>
<name>A0A495JAQ1_9ACTN</name>
<accession>A0A495JAQ1</accession>
<evidence type="ECO:0000313" key="3">
    <source>
        <dbReference type="EMBL" id="RKR85801.1"/>
    </source>
</evidence>
<protein>
    <recommendedName>
        <fullName evidence="2">DUF6286 domain-containing protein</fullName>
    </recommendedName>
</protein>
<keyword evidence="4" id="KW-1185">Reference proteome</keyword>
<evidence type="ECO:0000256" key="1">
    <source>
        <dbReference type="SAM" id="Phobius"/>
    </source>
</evidence>
<evidence type="ECO:0000313" key="4">
    <source>
        <dbReference type="Proteomes" id="UP000277671"/>
    </source>
</evidence>
<gene>
    <name evidence="3" type="ORF">BDK92_0010</name>
</gene>
<keyword evidence="1" id="KW-0812">Transmembrane</keyword>
<dbReference type="RefSeq" id="WP_121153416.1">
    <property type="nucleotide sequence ID" value="NZ_RBKT01000001.1"/>
</dbReference>
<dbReference type="Proteomes" id="UP000277671">
    <property type="component" value="Unassembled WGS sequence"/>
</dbReference>
<feature type="transmembrane region" description="Helical" evidence="1">
    <location>
        <begin position="53"/>
        <end position="74"/>
    </location>
</feature>
<dbReference type="OrthoDB" id="3402546at2"/>
<dbReference type="InterPro" id="IPR046253">
    <property type="entry name" value="DUF6286"/>
</dbReference>
<keyword evidence="1" id="KW-1133">Transmembrane helix</keyword>
<dbReference type="EMBL" id="RBKT01000001">
    <property type="protein sequence ID" value="RKR85801.1"/>
    <property type="molecule type" value="Genomic_DNA"/>
</dbReference>
<reference evidence="3 4" key="1">
    <citation type="submission" date="2018-10" db="EMBL/GenBank/DDBJ databases">
        <title>Sequencing the genomes of 1000 actinobacteria strains.</title>
        <authorList>
            <person name="Klenk H.-P."/>
        </authorList>
    </citation>
    <scope>NUCLEOTIDE SEQUENCE [LARGE SCALE GENOMIC DNA]</scope>
    <source>
        <strain evidence="3 4">DSM 45175</strain>
    </source>
</reference>
<feature type="domain" description="DUF6286" evidence="2">
    <location>
        <begin position="67"/>
        <end position="166"/>
    </location>
</feature>
<dbReference type="Pfam" id="PF19803">
    <property type="entry name" value="DUF6286"/>
    <property type="match status" value="1"/>
</dbReference>
<comment type="caution">
    <text evidence="3">The sequence shown here is derived from an EMBL/GenBank/DDBJ whole genome shotgun (WGS) entry which is preliminary data.</text>
</comment>
<sequence>MRVVNRLASLLLAVILLGGGLLLAAEAAAVALDLPSLLIDRAGWFNTLTSTTVGDPVIFAIAIAVGVVGLLILLTQLRPWTPQRLEVPLADGWHLHRRSVEKRLAGAADRVPGVRDARARVRRHGNSWSSRIRAIGDPATRPQVERAIRQELDRLAAPPAARLDIQLARQRRTT</sequence>
<organism evidence="3 4">
    <name type="scientific">Micromonospora pisi</name>
    <dbReference type="NCBI Taxonomy" id="589240"/>
    <lineage>
        <taxon>Bacteria</taxon>
        <taxon>Bacillati</taxon>
        <taxon>Actinomycetota</taxon>
        <taxon>Actinomycetes</taxon>
        <taxon>Micromonosporales</taxon>
        <taxon>Micromonosporaceae</taxon>
        <taxon>Micromonospora</taxon>
    </lineage>
</organism>
<dbReference type="AlphaFoldDB" id="A0A495JAQ1"/>
<evidence type="ECO:0000259" key="2">
    <source>
        <dbReference type="Pfam" id="PF19803"/>
    </source>
</evidence>